<keyword evidence="3" id="KW-1185">Reference proteome</keyword>
<dbReference type="RefSeq" id="WP_378069543.1">
    <property type="nucleotide sequence ID" value="NZ_JBHSBL010000019.1"/>
</dbReference>
<evidence type="ECO:0000256" key="1">
    <source>
        <dbReference type="SAM" id="Phobius"/>
    </source>
</evidence>
<gene>
    <name evidence="2" type="ORF">ACFO0C_27300</name>
</gene>
<evidence type="ECO:0008006" key="4">
    <source>
        <dbReference type="Google" id="ProtNLM"/>
    </source>
</evidence>
<name>A0ABV8J079_9ACTN</name>
<organism evidence="2 3">
    <name type="scientific">Actinoplanes subglobosus</name>
    <dbReference type="NCBI Taxonomy" id="1547892"/>
    <lineage>
        <taxon>Bacteria</taxon>
        <taxon>Bacillati</taxon>
        <taxon>Actinomycetota</taxon>
        <taxon>Actinomycetes</taxon>
        <taxon>Micromonosporales</taxon>
        <taxon>Micromonosporaceae</taxon>
        <taxon>Actinoplanes</taxon>
    </lineage>
</organism>
<accession>A0ABV8J079</accession>
<feature type="transmembrane region" description="Helical" evidence="1">
    <location>
        <begin position="12"/>
        <end position="41"/>
    </location>
</feature>
<feature type="transmembrane region" description="Helical" evidence="1">
    <location>
        <begin position="53"/>
        <end position="80"/>
    </location>
</feature>
<reference evidence="3" key="1">
    <citation type="journal article" date="2019" name="Int. J. Syst. Evol. Microbiol.">
        <title>The Global Catalogue of Microorganisms (GCM) 10K type strain sequencing project: providing services to taxonomists for standard genome sequencing and annotation.</title>
        <authorList>
            <consortium name="The Broad Institute Genomics Platform"/>
            <consortium name="The Broad Institute Genome Sequencing Center for Infectious Disease"/>
            <person name="Wu L."/>
            <person name="Ma J."/>
        </authorList>
    </citation>
    <scope>NUCLEOTIDE SEQUENCE [LARGE SCALE GENOMIC DNA]</scope>
    <source>
        <strain evidence="3">TBRC 5832</strain>
    </source>
</reference>
<keyword evidence="1" id="KW-1133">Transmembrane helix</keyword>
<keyword evidence="1" id="KW-0472">Membrane</keyword>
<proteinExistence type="predicted"/>
<feature type="transmembrane region" description="Helical" evidence="1">
    <location>
        <begin position="100"/>
        <end position="119"/>
    </location>
</feature>
<evidence type="ECO:0000313" key="3">
    <source>
        <dbReference type="Proteomes" id="UP001595867"/>
    </source>
</evidence>
<feature type="transmembrane region" description="Helical" evidence="1">
    <location>
        <begin position="164"/>
        <end position="182"/>
    </location>
</feature>
<comment type="caution">
    <text evidence="2">The sequence shown here is derived from an EMBL/GenBank/DDBJ whole genome shotgun (WGS) entry which is preliminary data.</text>
</comment>
<keyword evidence="1" id="KW-0812">Transmembrane</keyword>
<dbReference type="EMBL" id="JBHSBL010000019">
    <property type="protein sequence ID" value="MFC4068652.1"/>
    <property type="molecule type" value="Genomic_DNA"/>
</dbReference>
<dbReference type="Proteomes" id="UP001595867">
    <property type="component" value="Unassembled WGS sequence"/>
</dbReference>
<protein>
    <recommendedName>
        <fullName evidence="4">Glycosyltransferase RgtA/B/C/D-like domain-containing protein</fullName>
    </recommendedName>
</protein>
<sequence length="330" mass="35570">MMSGRGYRSAFAAGILIAAAGICKYSAAVFLPVVAVLGVLAPLPPRRALLRGCLFFVYGLLGMLAVLVPFASFIIPGIAFTTSNRVALNPRPLSLLLAEFGRGAGLLTVIAAAAVIVLLHRWWTRRDRPSLQVAATAVVLAGAGLAIPLGQFRMHEYVSFNKHLAFLAIFLAPIAAQLVTVAGRVVKGVAFTTAVYLLAVGALFRSSFMFTEWPDTTPVSEAVAHYGRPGTYLAYAGNTMAFYAKDRPDMTFEEYYALFGAGKPAIKAAIDQGTYVGVTFVTGSTGDADLDENTAYLISLLNESTRYEPVGSWPKHEYDANRFYLYLRTS</sequence>
<feature type="transmembrane region" description="Helical" evidence="1">
    <location>
        <begin position="131"/>
        <end position="152"/>
    </location>
</feature>
<evidence type="ECO:0000313" key="2">
    <source>
        <dbReference type="EMBL" id="MFC4068652.1"/>
    </source>
</evidence>